<dbReference type="InterPro" id="IPR002048">
    <property type="entry name" value="EF_hand_dom"/>
</dbReference>
<dbReference type="InterPro" id="IPR018247">
    <property type="entry name" value="EF_Hand_1_Ca_BS"/>
</dbReference>
<reference evidence="3 4" key="1">
    <citation type="submission" date="2020-04" db="EMBL/GenBank/DDBJ databases">
        <authorList>
            <consortium name="Desulfovibrio sp. FSS-1 genome sequencing consortium"/>
            <person name="Shimoshige H."/>
            <person name="Kobayashi H."/>
            <person name="Maekawa T."/>
        </authorList>
    </citation>
    <scope>NUCLEOTIDE SEQUENCE [LARGE SCALE GENOMIC DNA]</scope>
    <source>
        <strain evidence="3 4">SIID29052-01</strain>
    </source>
</reference>
<gene>
    <name evidence="3" type="ORF">NNJEOMEG_00075</name>
</gene>
<evidence type="ECO:0000256" key="1">
    <source>
        <dbReference type="SAM" id="SignalP"/>
    </source>
</evidence>
<feature type="chain" id="PRO_5028850297" description="EF-hand domain-containing protein" evidence="1">
    <location>
        <begin position="24"/>
        <end position="92"/>
    </location>
</feature>
<proteinExistence type="predicted"/>
<accession>A0A6V8LHS2</accession>
<evidence type="ECO:0000313" key="4">
    <source>
        <dbReference type="Proteomes" id="UP000494245"/>
    </source>
</evidence>
<protein>
    <recommendedName>
        <fullName evidence="2">EF-hand domain-containing protein</fullName>
    </recommendedName>
</protein>
<dbReference type="GO" id="GO:0005509">
    <property type="term" value="F:calcium ion binding"/>
    <property type="evidence" value="ECO:0007669"/>
    <property type="project" value="InterPro"/>
</dbReference>
<keyword evidence="1" id="KW-0732">Signal</keyword>
<dbReference type="InterPro" id="IPR011992">
    <property type="entry name" value="EF-hand-dom_pair"/>
</dbReference>
<dbReference type="RefSeq" id="WP_173080221.1">
    <property type="nucleotide sequence ID" value="NZ_BLTE01000001.1"/>
</dbReference>
<name>A0A6V8LHS2_9BACT</name>
<dbReference type="PROSITE" id="PS00018">
    <property type="entry name" value="EF_HAND_1"/>
    <property type="match status" value="1"/>
</dbReference>
<comment type="caution">
    <text evidence="3">The sequence shown here is derived from an EMBL/GenBank/DDBJ whole genome shotgun (WGS) entry which is preliminary data.</text>
</comment>
<dbReference type="PROSITE" id="PS50222">
    <property type="entry name" value="EF_HAND_2"/>
    <property type="match status" value="1"/>
</dbReference>
<feature type="domain" description="EF-hand" evidence="2">
    <location>
        <begin position="51"/>
        <end position="86"/>
    </location>
</feature>
<feature type="signal peptide" evidence="1">
    <location>
        <begin position="1"/>
        <end position="23"/>
    </location>
</feature>
<dbReference type="CDD" id="cd00051">
    <property type="entry name" value="EFh"/>
    <property type="match status" value="1"/>
</dbReference>
<evidence type="ECO:0000313" key="3">
    <source>
        <dbReference type="EMBL" id="GFK92253.1"/>
    </source>
</evidence>
<organism evidence="3 4">
    <name type="scientific">Fundidesulfovibrio magnetotacticus</name>
    <dbReference type="NCBI Taxonomy" id="2730080"/>
    <lineage>
        <taxon>Bacteria</taxon>
        <taxon>Pseudomonadati</taxon>
        <taxon>Thermodesulfobacteriota</taxon>
        <taxon>Desulfovibrionia</taxon>
        <taxon>Desulfovibrionales</taxon>
        <taxon>Desulfovibrionaceae</taxon>
        <taxon>Fundidesulfovibrio</taxon>
    </lineage>
</organism>
<keyword evidence="4" id="KW-1185">Reference proteome</keyword>
<dbReference type="AlphaFoldDB" id="A0A6V8LHS2"/>
<dbReference type="Proteomes" id="UP000494245">
    <property type="component" value="Unassembled WGS sequence"/>
</dbReference>
<reference evidence="3 4" key="2">
    <citation type="submission" date="2020-05" db="EMBL/GenBank/DDBJ databases">
        <title>Draft genome sequence of Desulfovibrio sp. strainFSS-1.</title>
        <authorList>
            <person name="Shimoshige H."/>
            <person name="Kobayashi H."/>
            <person name="Maekawa T."/>
        </authorList>
    </citation>
    <scope>NUCLEOTIDE SEQUENCE [LARGE SCALE GENOMIC DNA]</scope>
    <source>
        <strain evidence="3 4">SIID29052-01</strain>
    </source>
</reference>
<dbReference type="SUPFAM" id="SSF47473">
    <property type="entry name" value="EF-hand"/>
    <property type="match status" value="1"/>
</dbReference>
<sequence>MRSLFALVVAVCTFVVFSPPVQAQSTGKHPLFDRLDADKDGYLTKSEIQKQFPSFTNAMFAQADADRDGKLSLGEWQPFVREMKARRQAGGL</sequence>
<dbReference type="EMBL" id="BLTE01000001">
    <property type="protein sequence ID" value="GFK92253.1"/>
    <property type="molecule type" value="Genomic_DNA"/>
</dbReference>
<evidence type="ECO:0000259" key="2">
    <source>
        <dbReference type="PROSITE" id="PS50222"/>
    </source>
</evidence>
<dbReference type="Gene3D" id="1.10.238.10">
    <property type="entry name" value="EF-hand"/>
    <property type="match status" value="1"/>
</dbReference>
<dbReference type="Pfam" id="PF13202">
    <property type="entry name" value="EF-hand_5"/>
    <property type="match status" value="2"/>
</dbReference>